<evidence type="ECO:0000313" key="3">
    <source>
        <dbReference type="EMBL" id="NXN55507.1"/>
    </source>
</evidence>
<dbReference type="PANTHER" id="PTHR33775">
    <property type="entry name" value="CARDIAC-ENRICHED FHL2-INTERACTING PROTEIN-RELATED"/>
    <property type="match status" value="1"/>
</dbReference>
<dbReference type="InterPro" id="IPR052303">
    <property type="entry name" value="CEFIP"/>
</dbReference>
<feature type="region of interest" description="Disordered" evidence="1">
    <location>
        <begin position="666"/>
        <end position="691"/>
    </location>
</feature>
<dbReference type="PANTHER" id="PTHR33775:SF2">
    <property type="entry name" value="CARDIAC-ENRICHED FHL2-INTERACTING PROTEIN"/>
    <property type="match status" value="1"/>
</dbReference>
<feature type="non-terminal residue" evidence="3">
    <location>
        <position position="1455"/>
    </location>
</feature>
<dbReference type="InterPro" id="IPR027838">
    <property type="entry name" value="DUF4585"/>
</dbReference>
<feature type="compositionally biased region" description="Low complexity" evidence="1">
    <location>
        <begin position="1277"/>
        <end position="1289"/>
    </location>
</feature>
<feature type="non-terminal residue" evidence="3">
    <location>
        <position position="1"/>
    </location>
</feature>
<dbReference type="GO" id="GO:0070886">
    <property type="term" value="P:positive regulation of calcineurin-NFAT signaling cascade"/>
    <property type="evidence" value="ECO:0007669"/>
    <property type="project" value="TreeGrafter"/>
</dbReference>
<feature type="region of interest" description="Disordered" evidence="1">
    <location>
        <begin position="380"/>
        <end position="416"/>
    </location>
</feature>
<proteinExistence type="predicted"/>
<dbReference type="Proteomes" id="UP000525416">
    <property type="component" value="Unassembled WGS sequence"/>
</dbReference>
<keyword evidence="4" id="KW-1185">Reference proteome</keyword>
<feature type="region of interest" description="Disordered" evidence="1">
    <location>
        <begin position="1114"/>
        <end position="1144"/>
    </location>
</feature>
<feature type="compositionally biased region" description="Basic and acidic residues" evidence="1">
    <location>
        <begin position="562"/>
        <end position="573"/>
    </location>
</feature>
<sequence>TMQGNKKHTEGHSDSSSIGSLLDDTDREVSSLTDRAFKSLCVAELEDSYNEPDLAISPDFTLQFSAKFHPGTLNHAVKKSNVCNKVTAKNNEHTIWASTFQQLPKRAPEEKRVAKSNTFATERKKLNLPVPGPRNNKHVSKVSSLIKTFDKTADQGSGGSLIAIKQPSKNSFQKYKLNHGNDMACWDDTDILSIHKELSGFSDGSQGSHCLSGKHEPQRRPNKIDLSYCGSDGYYPVLIEMSKVAKSNFSRSSKKALKNRSMKVNEPAKKGNFLHSENSAFESWNVHNKKLTEKEEFVDIKMKTEGLTYLEEAPFIKGSHIREHKLLPVKTTVAKKQEKDFQMESTPPETAFSIPLPAVCVPQGPLTSETEFTAALPPKEALSPQLGNTGPPWRRQRATKGAAERGQTSKEKFTASDEIVSLSEKATGAEPDLDVTPLATQVNSPGSISPSFNISELLTPIIPPKQEADPVESELIPLTPPPTESASVRDHEESMFGDYRSRDSYKSKASSLLFNLKDVRKRVKRIYTPSPMLKALEEKNKARENIQESTKMKASLSTLQEKSNKNIAEKDESSDITSVLSGRVPEKDNKTDLTGHFTDNYLTLSSPQTTADLLFYQTRDNLQQDDSKHEGLVKNTRGNENFPLFRHESNEPDLRKHLQYPALKPFSRESVGTTERQPMQNPSVQGEENERQAANHNEEFAFKTIPNQISPAEDVPYSDIQNNMVVTGHEAHRKRSTSSSEQSFVSTVEQPLQEEPFPPVPLMQKAILQESQRTKSEMGSDSKKSHKERGEEVGEDELQYYACINSDTGAAEKREGKVTGNEQRSSMKEKLRTEKKEDSKTMDSASNSVRDMSIQRSEEPQTPPSSNSTKPSLFMIKDNTFRSPQVIRAVKLPLFRSFSLDDTVSSSYKEMESRFTSPAERNKKHRNMLRAEEGGWLALRHRGQQNVRDGATDRGKEASEPGSTSAALDPSLLEDTESSSLGKLMEEDEETCALLNKVGKMNEKSVCRRKEKPQIRKARHSLTQPNLGLENDQAQNPTYPAERTTNYFKDHHLSNRRGGSCAKKIITKETISPVIGSISEDHKYSPVFHEALEDILRAEGAPDLLDRLACPAVASPRSGSTMHSLAASSSSDKPTTSGLRETEDVINPALLNVALRSQDDMSAEEILDSARRNQLSSSAGEAESLEPRGLGERAAGKPPAVPPKTEKALRRAKKLASRRKKMQEQQKKHQSEHEDAVGRKPSHSGQTLASSSPLGYSPLHPAPHSTFAPTETSTGRPSGASAISPSPSSTQRKLLQDPDSGQYYVVDLPAEVNLKTFYDPETGKYVQVSIPSSEGNLYQPPSSEITNSSYASYPRVLPLPASSVAVLKSPSQLSEPTWLMPAVPGEPAELPEDGQQDYRYAETVDTRPYIEPASYSYSQDAEETQVHLQKDMSPTPNTGIVSLTDLDDFAAEGVS</sequence>
<feature type="domain" description="DUF4585" evidence="2">
    <location>
        <begin position="1287"/>
        <end position="1358"/>
    </location>
</feature>
<feature type="compositionally biased region" description="Low complexity" evidence="1">
    <location>
        <begin position="1118"/>
        <end position="1131"/>
    </location>
</feature>
<feature type="compositionally biased region" description="Basic and acidic residues" evidence="1">
    <location>
        <begin position="825"/>
        <end position="841"/>
    </location>
</feature>
<feature type="region of interest" description="Disordered" evidence="1">
    <location>
        <begin position="937"/>
        <end position="985"/>
    </location>
</feature>
<feature type="region of interest" description="Disordered" evidence="1">
    <location>
        <begin position="728"/>
        <end position="799"/>
    </location>
</feature>
<organism evidence="3 4">
    <name type="scientific">Rynchops niger</name>
    <name type="common">Black skimmer</name>
    <dbReference type="NCBI Taxonomy" id="227184"/>
    <lineage>
        <taxon>Eukaryota</taxon>
        <taxon>Metazoa</taxon>
        <taxon>Chordata</taxon>
        <taxon>Craniata</taxon>
        <taxon>Vertebrata</taxon>
        <taxon>Euteleostomi</taxon>
        <taxon>Archelosauria</taxon>
        <taxon>Archosauria</taxon>
        <taxon>Dinosauria</taxon>
        <taxon>Saurischia</taxon>
        <taxon>Theropoda</taxon>
        <taxon>Coelurosauria</taxon>
        <taxon>Aves</taxon>
        <taxon>Neognathae</taxon>
        <taxon>Neoaves</taxon>
        <taxon>Charadriiformes</taxon>
        <taxon>Laridae</taxon>
        <taxon>Rynchops</taxon>
    </lineage>
</organism>
<feature type="compositionally biased region" description="Basic and acidic residues" evidence="1">
    <location>
        <begin position="950"/>
        <end position="959"/>
    </location>
</feature>
<feature type="region of interest" description="Disordered" evidence="1">
    <location>
        <begin position="1170"/>
        <end position="1298"/>
    </location>
</feature>
<feature type="compositionally biased region" description="Basic and acidic residues" evidence="1">
    <location>
        <begin position="1185"/>
        <end position="1195"/>
    </location>
</feature>
<feature type="compositionally biased region" description="Polar residues" evidence="1">
    <location>
        <begin position="1267"/>
        <end position="1276"/>
    </location>
</feature>
<feature type="region of interest" description="Disordered" evidence="1">
    <location>
        <begin position="545"/>
        <end position="583"/>
    </location>
</feature>
<comment type="caution">
    <text evidence="3">The sequence shown here is derived from an EMBL/GenBank/DDBJ whole genome shotgun (WGS) entry which is preliminary data.</text>
</comment>
<feature type="compositionally biased region" description="Polar residues" evidence="1">
    <location>
        <begin position="670"/>
        <end position="686"/>
    </location>
</feature>
<reference evidence="3 4" key="1">
    <citation type="submission" date="2019-09" db="EMBL/GenBank/DDBJ databases">
        <title>Bird 10,000 Genomes (B10K) Project - Family phase.</title>
        <authorList>
            <person name="Zhang G."/>
        </authorList>
    </citation>
    <scope>NUCLEOTIDE SEQUENCE [LARGE SCALE GENOMIC DNA]</scope>
    <source>
        <strain evidence="3">B10K-DU-002-16</strain>
        <tissue evidence="3">Muscle</tissue>
    </source>
</reference>
<protein>
    <submittedName>
        <fullName evidence="3">CEFIP protein</fullName>
    </submittedName>
</protein>
<dbReference type="OrthoDB" id="8945866at2759"/>
<accession>A0A7L1JXZ8</accession>
<feature type="region of interest" description="Disordered" evidence="1">
    <location>
        <begin position="1"/>
        <end position="23"/>
    </location>
</feature>
<feature type="compositionally biased region" description="Basic and acidic residues" evidence="1">
    <location>
        <begin position="772"/>
        <end position="792"/>
    </location>
</feature>
<feature type="compositionally biased region" description="Low complexity" evidence="1">
    <location>
        <begin position="737"/>
        <end position="750"/>
    </location>
</feature>
<feature type="compositionally biased region" description="Polar residues" evidence="1">
    <location>
        <begin position="1243"/>
        <end position="1254"/>
    </location>
</feature>
<name>A0A7L1JXZ8_RYNNI</name>
<feature type="compositionally biased region" description="Basic and acidic residues" evidence="1">
    <location>
        <begin position="1222"/>
        <end position="1238"/>
    </location>
</feature>
<feature type="compositionally biased region" description="Basic residues" evidence="1">
    <location>
        <begin position="1210"/>
        <end position="1221"/>
    </location>
</feature>
<dbReference type="GO" id="GO:0030018">
    <property type="term" value="C:Z disc"/>
    <property type="evidence" value="ECO:0007669"/>
    <property type="project" value="TreeGrafter"/>
</dbReference>
<evidence type="ECO:0000313" key="4">
    <source>
        <dbReference type="Proteomes" id="UP000525416"/>
    </source>
</evidence>
<feature type="compositionally biased region" description="Polar residues" evidence="1">
    <location>
        <begin position="1432"/>
        <end position="1441"/>
    </location>
</feature>
<feature type="region of interest" description="Disordered" evidence="1">
    <location>
        <begin position="1417"/>
        <end position="1446"/>
    </location>
</feature>
<gene>
    <name evidence="3" type="primary">Cefip</name>
    <name evidence="3" type="ORF">RYNNIG_R10603</name>
</gene>
<feature type="region of interest" description="Disordered" evidence="1">
    <location>
        <begin position="811"/>
        <end position="873"/>
    </location>
</feature>
<evidence type="ECO:0000259" key="2">
    <source>
        <dbReference type="Pfam" id="PF15232"/>
    </source>
</evidence>
<dbReference type="EMBL" id="VXBH01005057">
    <property type="protein sequence ID" value="NXN55507.1"/>
    <property type="molecule type" value="Genomic_DNA"/>
</dbReference>
<evidence type="ECO:0000256" key="1">
    <source>
        <dbReference type="SAM" id="MobiDB-lite"/>
    </source>
</evidence>
<dbReference type="Pfam" id="PF15232">
    <property type="entry name" value="DUF4585"/>
    <property type="match status" value="1"/>
</dbReference>